<evidence type="ECO:0000259" key="1">
    <source>
        <dbReference type="Pfam" id="PF15599"/>
    </source>
</evidence>
<accession>A0AB34QZY3</accession>
<proteinExistence type="predicted"/>
<comment type="caution">
    <text evidence="2">The sequence shown here is derived from an EMBL/GenBank/DDBJ whole genome shotgun (WGS) entry which is preliminary data.</text>
</comment>
<dbReference type="InterPro" id="IPR028952">
    <property type="entry name" value="Imm63"/>
</dbReference>
<dbReference type="AlphaFoldDB" id="A0AB34QZY3"/>
<dbReference type="EMBL" id="JXCL01000013">
    <property type="protein sequence ID" value="KIL20564.1"/>
    <property type="molecule type" value="Genomic_DNA"/>
</dbReference>
<sequence length="163" mass="19126">MAAFISSKAANDMKHILQKDELIKRIDTCLQMTSLPRDIYKPYIARPFQTSGFFDDLSPYIQIDSSGYILIQYERGIQMLHKRTKVADEVIYWILEDTIFLTVYIDMMRKYQVDNIQTHLPNDPSIHQQIVDRVNESFRTIGGLYEQWHHEGKRASIETPANK</sequence>
<name>A0AB34QZY3_BACPU</name>
<gene>
    <name evidence="2" type="ORF">B4127_2847</name>
</gene>
<dbReference type="Proteomes" id="UP000031978">
    <property type="component" value="Unassembled WGS sequence"/>
</dbReference>
<reference evidence="2 3" key="1">
    <citation type="submission" date="2014-12" db="EMBL/GenBank/DDBJ databases">
        <title>Draft Genome Sequences of Five Spore-Forming Food Isolates of Bacillus pumilus.</title>
        <authorList>
            <person name="de Jong A."/>
            <person name="van Heel A.J."/>
            <person name="Montalban-Lopez M."/>
            <person name="Krawczyk A.O."/>
            <person name="Berendsen E.M."/>
            <person name="Wells-Bennik M."/>
            <person name="Kuipers O.P."/>
        </authorList>
    </citation>
    <scope>NUCLEOTIDE SEQUENCE [LARGE SCALE GENOMIC DNA]</scope>
    <source>
        <strain evidence="2 3">B4127</strain>
    </source>
</reference>
<evidence type="ECO:0000313" key="3">
    <source>
        <dbReference type="Proteomes" id="UP000031978"/>
    </source>
</evidence>
<evidence type="ECO:0000313" key="2">
    <source>
        <dbReference type="EMBL" id="KIL20564.1"/>
    </source>
</evidence>
<feature type="domain" description="Immunity protein 63" evidence="1">
    <location>
        <begin position="67"/>
        <end position="112"/>
    </location>
</feature>
<protein>
    <recommendedName>
        <fullName evidence="1">Immunity protein 63 domain-containing protein</fullName>
    </recommendedName>
</protein>
<organism evidence="2 3">
    <name type="scientific">Bacillus pumilus</name>
    <name type="common">Bacillus mesentericus</name>
    <dbReference type="NCBI Taxonomy" id="1408"/>
    <lineage>
        <taxon>Bacteria</taxon>
        <taxon>Bacillati</taxon>
        <taxon>Bacillota</taxon>
        <taxon>Bacilli</taxon>
        <taxon>Bacillales</taxon>
        <taxon>Bacillaceae</taxon>
        <taxon>Bacillus</taxon>
    </lineage>
</organism>
<dbReference type="Pfam" id="PF15599">
    <property type="entry name" value="Imm63"/>
    <property type="match status" value="1"/>
</dbReference>